<gene>
    <name evidence="1" type="ORF">DPMN_048274</name>
</gene>
<proteinExistence type="predicted"/>
<keyword evidence="2" id="KW-1185">Reference proteome</keyword>
<dbReference type="Proteomes" id="UP000828390">
    <property type="component" value="Unassembled WGS sequence"/>
</dbReference>
<dbReference type="EMBL" id="JAIWYP010000011">
    <property type="protein sequence ID" value="KAH3741549.1"/>
    <property type="molecule type" value="Genomic_DNA"/>
</dbReference>
<protein>
    <submittedName>
        <fullName evidence="1">Uncharacterized protein</fullName>
    </submittedName>
</protein>
<evidence type="ECO:0000313" key="2">
    <source>
        <dbReference type="Proteomes" id="UP000828390"/>
    </source>
</evidence>
<reference evidence="1" key="1">
    <citation type="journal article" date="2019" name="bioRxiv">
        <title>The Genome of the Zebra Mussel, Dreissena polymorpha: A Resource for Invasive Species Research.</title>
        <authorList>
            <person name="McCartney M.A."/>
            <person name="Auch B."/>
            <person name="Kono T."/>
            <person name="Mallez S."/>
            <person name="Zhang Y."/>
            <person name="Obille A."/>
            <person name="Becker A."/>
            <person name="Abrahante J.E."/>
            <person name="Garbe J."/>
            <person name="Badalamenti J.P."/>
            <person name="Herman A."/>
            <person name="Mangelson H."/>
            <person name="Liachko I."/>
            <person name="Sullivan S."/>
            <person name="Sone E.D."/>
            <person name="Koren S."/>
            <person name="Silverstein K.A.T."/>
            <person name="Beckman K.B."/>
            <person name="Gohl D.M."/>
        </authorList>
    </citation>
    <scope>NUCLEOTIDE SEQUENCE</scope>
    <source>
        <strain evidence="1">Duluth1</strain>
        <tissue evidence="1">Whole animal</tissue>
    </source>
</reference>
<organism evidence="1 2">
    <name type="scientific">Dreissena polymorpha</name>
    <name type="common">Zebra mussel</name>
    <name type="synonym">Mytilus polymorpha</name>
    <dbReference type="NCBI Taxonomy" id="45954"/>
    <lineage>
        <taxon>Eukaryota</taxon>
        <taxon>Metazoa</taxon>
        <taxon>Spiralia</taxon>
        <taxon>Lophotrochozoa</taxon>
        <taxon>Mollusca</taxon>
        <taxon>Bivalvia</taxon>
        <taxon>Autobranchia</taxon>
        <taxon>Heteroconchia</taxon>
        <taxon>Euheterodonta</taxon>
        <taxon>Imparidentia</taxon>
        <taxon>Neoheterodontei</taxon>
        <taxon>Myida</taxon>
        <taxon>Dreissenoidea</taxon>
        <taxon>Dreissenidae</taxon>
        <taxon>Dreissena</taxon>
    </lineage>
</organism>
<comment type="caution">
    <text evidence="1">The sequence shown here is derived from an EMBL/GenBank/DDBJ whole genome shotgun (WGS) entry which is preliminary data.</text>
</comment>
<sequence length="86" mass="10033">MLSSSRFVTDQHGSFELPKTAVLASRSPKDFPRRSRTYNDRYGATQFTRRIVPDLIRVDPWTGALHSTIDYIPLNNIVYIVYPWFI</sequence>
<reference evidence="1" key="2">
    <citation type="submission" date="2020-11" db="EMBL/GenBank/DDBJ databases">
        <authorList>
            <person name="McCartney M.A."/>
            <person name="Auch B."/>
            <person name="Kono T."/>
            <person name="Mallez S."/>
            <person name="Becker A."/>
            <person name="Gohl D.M."/>
            <person name="Silverstein K.A.T."/>
            <person name="Koren S."/>
            <person name="Bechman K.B."/>
            <person name="Herman A."/>
            <person name="Abrahante J.E."/>
            <person name="Garbe J."/>
        </authorList>
    </citation>
    <scope>NUCLEOTIDE SEQUENCE</scope>
    <source>
        <strain evidence="1">Duluth1</strain>
        <tissue evidence="1">Whole animal</tissue>
    </source>
</reference>
<evidence type="ECO:0000313" key="1">
    <source>
        <dbReference type="EMBL" id="KAH3741549.1"/>
    </source>
</evidence>
<dbReference type="AlphaFoldDB" id="A0A9D4I276"/>
<accession>A0A9D4I276</accession>
<name>A0A9D4I276_DREPO</name>